<comment type="function">
    <text evidence="1">Destroys radicals which are normally produced within the cells and which are toxic to biological systems.</text>
</comment>
<dbReference type="InterPro" id="IPR018152">
    <property type="entry name" value="SOD_Cu/Zn_BS"/>
</dbReference>
<evidence type="ECO:0000259" key="4">
    <source>
        <dbReference type="Pfam" id="PF00080"/>
    </source>
</evidence>
<dbReference type="PRINTS" id="PR00068">
    <property type="entry name" value="CUZNDISMTASE"/>
</dbReference>
<evidence type="ECO:0000313" key="6">
    <source>
        <dbReference type="EnsemblMetazoa" id="KAF7494979.1"/>
    </source>
</evidence>
<feature type="region of interest" description="Disordered" evidence="2">
    <location>
        <begin position="115"/>
        <end position="209"/>
    </location>
</feature>
<dbReference type="EC" id="1.15.1.1" evidence="1"/>
<accession>A0A834RD24</accession>
<dbReference type="PROSITE" id="PS00332">
    <property type="entry name" value="SOD_CU_ZN_2"/>
    <property type="match status" value="1"/>
</dbReference>
<comment type="similarity">
    <text evidence="1">Belongs to the Cu-Zn superoxide dismutase family.</text>
</comment>
<feature type="transmembrane region" description="Helical" evidence="3">
    <location>
        <begin position="21"/>
        <end position="41"/>
    </location>
</feature>
<reference evidence="7" key="1">
    <citation type="journal article" date="2020" name="PLoS Negl. Trop. Dis.">
        <title>High-quality nuclear genome for Sarcoptes scabiei-A critical resource for a neglected parasite.</title>
        <authorList>
            <person name="Korhonen P.K."/>
            <person name="Gasser R.B."/>
            <person name="Ma G."/>
            <person name="Wang T."/>
            <person name="Stroehlein A.J."/>
            <person name="Young N.D."/>
            <person name="Ang C.S."/>
            <person name="Fernando D.D."/>
            <person name="Lu H.C."/>
            <person name="Taylor S."/>
            <person name="Reynolds S.L."/>
            <person name="Mofiz E."/>
            <person name="Najaraj S.H."/>
            <person name="Gowda H."/>
            <person name="Madugundu A."/>
            <person name="Renuse S."/>
            <person name="Holt D."/>
            <person name="Pandey A."/>
            <person name="Papenfuss A.T."/>
            <person name="Fischer K."/>
        </authorList>
    </citation>
    <scope>NUCLEOTIDE SEQUENCE [LARGE SCALE GENOMIC DNA]</scope>
</reference>
<keyword evidence="3" id="KW-0812">Transmembrane</keyword>
<reference evidence="5" key="2">
    <citation type="submission" date="2020-01" db="EMBL/GenBank/DDBJ databases">
        <authorList>
            <person name="Korhonen P.K.K."/>
            <person name="Guangxu M.G."/>
            <person name="Wang T.W."/>
            <person name="Stroehlein A.J.S."/>
            <person name="Young N.D."/>
            <person name="Ang C.-S.A."/>
            <person name="Fernando D.W.F."/>
            <person name="Lu H.L."/>
            <person name="Taylor S.T."/>
            <person name="Ehtesham M.E.M."/>
            <person name="Najaraj S.H.N."/>
            <person name="Harsha G.H.G."/>
            <person name="Madugundu A.M."/>
            <person name="Renuse S.R."/>
            <person name="Holt D.H."/>
            <person name="Pandey A.P."/>
            <person name="Papenfuss A.P."/>
            <person name="Gasser R.B.G."/>
            <person name="Fischer K.F."/>
        </authorList>
    </citation>
    <scope>NUCLEOTIDE SEQUENCE</scope>
    <source>
        <strain evidence="5">SSS_KF_BRIS2020</strain>
    </source>
</reference>
<feature type="compositionally biased region" description="Low complexity" evidence="2">
    <location>
        <begin position="142"/>
        <end position="176"/>
    </location>
</feature>
<feature type="domain" description="Superoxide dismutase copper/zinc binding" evidence="4">
    <location>
        <begin position="351"/>
        <end position="462"/>
    </location>
</feature>
<dbReference type="AlphaFoldDB" id="A0A834RD24"/>
<dbReference type="EnsemblMetazoa" id="SSS_5130s_mrna">
    <property type="protein sequence ID" value="KAF7494979.1"/>
    <property type="gene ID" value="SSS_5130"/>
</dbReference>
<dbReference type="GO" id="GO:0005507">
    <property type="term" value="F:copper ion binding"/>
    <property type="evidence" value="ECO:0007669"/>
    <property type="project" value="InterPro"/>
</dbReference>
<name>A0A834RD24_SARSC</name>
<gene>
    <name evidence="5" type="ORF">SSS_5130</name>
</gene>
<evidence type="ECO:0000256" key="2">
    <source>
        <dbReference type="SAM" id="MobiDB-lite"/>
    </source>
</evidence>
<dbReference type="InterPro" id="IPR024134">
    <property type="entry name" value="SOD_Cu/Zn_/chaperone"/>
</dbReference>
<dbReference type="OrthoDB" id="2015551at2759"/>
<comment type="cofactor">
    <cofactor evidence="1">
        <name>Cu cation</name>
        <dbReference type="ChEBI" id="CHEBI:23378"/>
    </cofactor>
    <text evidence="1">Binds 1 copper ion per subunit.</text>
</comment>
<keyword evidence="3" id="KW-0472">Membrane</keyword>
<sequence length="468" mass="52368">MVPTNLSDHLEYCHSRWNAKIFIATSFILLLVSATLSTFSIETNESTMNPLSSFSITNNYDQNDLNASSDYSASANSALIGTDLFSNNQTDSNRFAIADGEQDFKQMIFKFNHQTDHHHHHHHHHHYHHHHHHHCDKIWRKSSQSNRTESNNSSSVSESEQISTISASSLELNNSNKKSDNEDHSDEKSESNANRQSKELKDFLPNPNTDFDMVQPNILSASCQMRPNRHIALLNQQQNIKGEINLWQLTNVTTSPLYMRIRLNGFKVPRCAECSLASPPSMITDDQLASTNTYTNGPIIGTATTMMSNENETSEIDSSVVNVKKTIQPSNDTGVGTGTGNAGPNERHRNYPINSYGIHIHEGSDMTYDCQSVGGHYNPFNMTHGGPNDRIKHLGDLGNIFSNHLGVVEMDLEFYDLNLFGPFSILNRTIVIHNNADDFGRKSNPSSRTIGNSGIRIACCLINELRSD</sequence>
<keyword evidence="3" id="KW-1133">Transmembrane helix</keyword>
<dbReference type="PANTHER" id="PTHR10003">
    <property type="entry name" value="SUPEROXIDE DISMUTASE CU-ZN -RELATED"/>
    <property type="match status" value="1"/>
</dbReference>
<comment type="cofactor">
    <cofactor evidence="1">
        <name>Zn(2+)</name>
        <dbReference type="ChEBI" id="CHEBI:29105"/>
    </cofactor>
    <text evidence="1">Binds 1 zinc ion per subunit.</text>
</comment>
<evidence type="ECO:0000256" key="3">
    <source>
        <dbReference type="SAM" id="Phobius"/>
    </source>
</evidence>
<dbReference type="InterPro" id="IPR001424">
    <property type="entry name" value="SOD_Cu_Zn_dom"/>
</dbReference>
<reference evidence="6" key="3">
    <citation type="submission" date="2022-06" db="UniProtKB">
        <authorList>
            <consortium name="EnsemblMetazoa"/>
        </authorList>
    </citation>
    <scope>IDENTIFICATION</scope>
</reference>
<keyword evidence="1" id="KW-0186">Copper</keyword>
<dbReference type="InterPro" id="IPR036423">
    <property type="entry name" value="SOD-like_Cu/Zn_dom_sf"/>
</dbReference>
<dbReference type="CDD" id="cd00305">
    <property type="entry name" value="Cu-Zn_Superoxide_Dismutase"/>
    <property type="match status" value="1"/>
</dbReference>
<dbReference type="Gene3D" id="2.60.40.200">
    <property type="entry name" value="Superoxide dismutase, copper/zinc binding domain"/>
    <property type="match status" value="1"/>
</dbReference>
<protein>
    <recommendedName>
        <fullName evidence="1">Superoxide dismutase [Cu-Zn]</fullName>
        <ecNumber evidence="1">1.15.1.1</ecNumber>
    </recommendedName>
</protein>
<evidence type="ECO:0000256" key="1">
    <source>
        <dbReference type="RuleBase" id="RU000393"/>
    </source>
</evidence>
<dbReference type="Proteomes" id="UP000070412">
    <property type="component" value="Unassembled WGS sequence"/>
</dbReference>
<evidence type="ECO:0000313" key="5">
    <source>
        <dbReference type="EMBL" id="KAF7494979.1"/>
    </source>
</evidence>
<feature type="compositionally biased region" description="Basic and acidic residues" evidence="2">
    <location>
        <begin position="177"/>
        <end position="202"/>
    </location>
</feature>
<organism evidence="5">
    <name type="scientific">Sarcoptes scabiei</name>
    <name type="common">Itch mite</name>
    <name type="synonym">Acarus scabiei</name>
    <dbReference type="NCBI Taxonomy" id="52283"/>
    <lineage>
        <taxon>Eukaryota</taxon>
        <taxon>Metazoa</taxon>
        <taxon>Ecdysozoa</taxon>
        <taxon>Arthropoda</taxon>
        <taxon>Chelicerata</taxon>
        <taxon>Arachnida</taxon>
        <taxon>Acari</taxon>
        <taxon>Acariformes</taxon>
        <taxon>Sarcoptiformes</taxon>
        <taxon>Astigmata</taxon>
        <taxon>Psoroptidia</taxon>
        <taxon>Sarcoptoidea</taxon>
        <taxon>Sarcoptidae</taxon>
        <taxon>Sarcoptinae</taxon>
        <taxon>Sarcoptes</taxon>
    </lineage>
</organism>
<dbReference type="Pfam" id="PF00080">
    <property type="entry name" value="Sod_Cu"/>
    <property type="match status" value="1"/>
</dbReference>
<dbReference type="SUPFAM" id="SSF49329">
    <property type="entry name" value="Cu,Zn superoxide dismutase-like"/>
    <property type="match status" value="1"/>
</dbReference>
<keyword evidence="1" id="KW-0479">Metal-binding</keyword>
<keyword evidence="1" id="KW-0560">Oxidoreductase</keyword>
<evidence type="ECO:0000313" key="7">
    <source>
        <dbReference type="Proteomes" id="UP000070412"/>
    </source>
</evidence>
<proteinExistence type="inferred from homology"/>
<comment type="catalytic activity">
    <reaction evidence="1">
        <text>2 superoxide + 2 H(+) = H2O2 + O2</text>
        <dbReference type="Rhea" id="RHEA:20696"/>
        <dbReference type="ChEBI" id="CHEBI:15378"/>
        <dbReference type="ChEBI" id="CHEBI:15379"/>
        <dbReference type="ChEBI" id="CHEBI:16240"/>
        <dbReference type="ChEBI" id="CHEBI:18421"/>
        <dbReference type="EC" id="1.15.1.1"/>
    </reaction>
</comment>
<feature type="region of interest" description="Disordered" evidence="2">
    <location>
        <begin position="327"/>
        <end position="349"/>
    </location>
</feature>
<feature type="compositionally biased region" description="Basic residues" evidence="2">
    <location>
        <begin position="116"/>
        <end position="135"/>
    </location>
</feature>
<dbReference type="EMBL" id="WVUK01000051">
    <property type="protein sequence ID" value="KAF7494979.1"/>
    <property type="molecule type" value="Genomic_DNA"/>
</dbReference>
<keyword evidence="1" id="KW-0862">Zinc</keyword>
<dbReference type="GO" id="GO:0004784">
    <property type="term" value="F:superoxide dismutase activity"/>
    <property type="evidence" value="ECO:0007669"/>
    <property type="project" value="UniProtKB-EC"/>
</dbReference>
<keyword evidence="7" id="KW-1185">Reference proteome</keyword>